<dbReference type="EMBL" id="GGEC01084206">
    <property type="protein sequence ID" value="MBX64690.1"/>
    <property type="molecule type" value="Transcribed_RNA"/>
</dbReference>
<accession>A0A2P2QCG2</accession>
<reference evidence="1" key="1">
    <citation type="submission" date="2018-02" db="EMBL/GenBank/DDBJ databases">
        <title>Rhizophora mucronata_Transcriptome.</title>
        <authorList>
            <person name="Meera S.P."/>
            <person name="Sreeshan A."/>
            <person name="Augustine A."/>
        </authorList>
    </citation>
    <scope>NUCLEOTIDE SEQUENCE</scope>
    <source>
        <tissue evidence="1">Leaf</tissue>
    </source>
</reference>
<organism evidence="1">
    <name type="scientific">Rhizophora mucronata</name>
    <name type="common">Asiatic mangrove</name>
    <dbReference type="NCBI Taxonomy" id="61149"/>
    <lineage>
        <taxon>Eukaryota</taxon>
        <taxon>Viridiplantae</taxon>
        <taxon>Streptophyta</taxon>
        <taxon>Embryophyta</taxon>
        <taxon>Tracheophyta</taxon>
        <taxon>Spermatophyta</taxon>
        <taxon>Magnoliopsida</taxon>
        <taxon>eudicotyledons</taxon>
        <taxon>Gunneridae</taxon>
        <taxon>Pentapetalae</taxon>
        <taxon>rosids</taxon>
        <taxon>fabids</taxon>
        <taxon>Malpighiales</taxon>
        <taxon>Rhizophoraceae</taxon>
        <taxon>Rhizophora</taxon>
    </lineage>
</organism>
<dbReference type="AlphaFoldDB" id="A0A2P2QCG2"/>
<sequence length="16" mass="1864">MFNDLKCCYLYLGIAP</sequence>
<proteinExistence type="predicted"/>
<protein>
    <submittedName>
        <fullName evidence="1">Uncharacterized protein</fullName>
    </submittedName>
</protein>
<name>A0A2P2QCG2_RHIMU</name>
<evidence type="ECO:0000313" key="1">
    <source>
        <dbReference type="EMBL" id="MBX64690.1"/>
    </source>
</evidence>